<dbReference type="InterPro" id="IPR001763">
    <property type="entry name" value="Rhodanese-like_dom"/>
</dbReference>
<evidence type="ECO:0000259" key="8">
    <source>
        <dbReference type="PROSITE" id="PS50206"/>
    </source>
</evidence>
<evidence type="ECO:0000256" key="6">
    <source>
        <dbReference type="SAM" id="Phobius"/>
    </source>
</evidence>
<accession>U5EYH8</accession>
<protein>
    <recommendedName>
        <fullName evidence="2">TBC1 domain family member 23</fullName>
    </recommendedName>
</protein>
<dbReference type="AlphaFoldDB" id="U5EYH8"/>
<feature type="domain" description="Rab-GAP TBC" evidence="7">
    <location>
        <begin position="31"/>
        <end position="212"/>
    </location>
</feature>
<dbReference type="SUPFAM" id="SSF47923">
    <property type="entry name" value="Ypt/Rab-GAP domain of gyp1p"/>
    <property type="match status" value="1"/>
</dbReference>
<proteinExistence type="evidence at transcript level"/>
<dbReference type="Pfam" id="PF00581">
    <property type="entry name" value="Rhodanese"/>
    <property type="match status" value="1"/>
</dbReference>
<dbReference type="GO" id="GO:0042147">
    <property type="term" value="P:retrograde transport, endosome to Golgi"/>
    <property type="evidence" value="ECO:0007669"/>
    <property type="project" value="InterPro"/>
</dbReference>
<keyword evidence="6" id="KW-0812">Transmembrane</keyword>
<dbReference type="EMBL" id="GANO01000289">
    <property type="protein sequence ID" value="JAB59582.1"/>
    <property type="molecule type" value="mRNA"/>
</dbReference>
<dbReference type="GO" id="GO:0005829">
    <property type="term" value="C:cytosol"/>
    <property type="evidence" value="ECO:0007669"/>
    <property type="project" value="GOC"/>
</dbReference>
<feature type="domain" description="Rhodanese" evidence="8">
    <location>
        <begin position="325"/>
        <end position="437"/>
    </location>
</feature>
<dbReference type="SUPFAM" id="SSF52821">
    <property type="entry name" value="Rhodanese/Cell cycle control phosphatase"/>
    <property type="match status" value="1"/>
</dbReference>
<dbReference type="InterPro" id="IPR035969">
    <property type="entry name" value="Rab-GAP_TBC_sf"/>
</dbReference>
<comment type="subcellular location">
    <subcellularLocation>
        <location evidence="1">Golgi apparatus</location>
        <location evidence="1">trans-Golgi network</location>
    </subcellularLocation>
</comment>
<dbReference type="Gene3D" id="3.40.250.10">
    <property type="entry name" value="Rhodanese-like domain"/>
    <property type="match status" value="1"/>
</dbReference>
<evidence type="ECO:0000313" key="9">
    <source>
        <dbReference type="EMBL" id="JAB59582.1"/>
    </source>
</evidence>
<evidence type="ECO:0000256" key="2">
    <source>
        <dbReference type="ARBA" id="ARBA00014207"/>
    </source>
</evidence>
<keyword evidence="3" id="KW-0217">Developmental protein</keyword>
<dbReference type="PROSITE" id="PS50086">
    <property type="entry name" value="TBC_RABGAP"/>
    <property type="match status" value="1"/>
</dbReference>
<dbReference type="PANTHER" id="PTHR13297">
    <property type="entry name" value="TBC1 DOMAIN FAMILY MEMBER 23-RELATED"/>
    <property type="match status" value="1"/>
</dbReference>
<organism evidence="9">
    <name type="scientific">Corethrella appendiculata</name>
    <dbReference type="NCBI Taxonomy" id="1370023"/>
    <lineage>
        <taxon>Eukaryota</taxon>
        <taxon>Metazoa</taxon>
        <taxon>Ecdysozoa</taxon>
        <taxon>Arthropoda</taxon>
        <taxon>Hexapoda</taxon>
        <taxon>Insecta</taxon>
        <taxon>Pterygota</taxon>
        <taxon>Neoptera</taxon>
        <taxon>Endopterygota</taxon>
        <taxon>Diptera</taxon>
        <taxon>Nematocera</taxon>
        <taxon>Culicoidea</taxon>
        <taxon>Chaoboridae</taxon>
        <taxon>Corethrella</taxon>
    </lineage>
</organism>
<evidence type="ECO:0000256" key="1">
    <source>
        <dbReference type="ARBA" id="ARBA00004601"/>
    </source>
</evidence>
<keyword evidence="6" id="KW-1133">Transmembrane helix</keyword>
<name>U5EYH8_9DIPT</name>
<dbReference type="Pfam" id="PF19430">
    <property type="entry name" value="TBC1D23_C"/>
    <property type="match status" value="1"/>
</dbReference>
<dbReference type="PANTHER" id="PTHR13297:SF5">
    <property type="entry name" value="TBC1 DOMAIN FAMILY MEMBER 23"/>
    <property type="match status" value="1"/>
</dbReference>
<dbReference type="GO" id="GO:0005802">
    <property type="term" value="C:trans-Golgi network"/>
    <property type="evidence" value="ECO:0007669"/>
    <property type="project" value="TreeGrafter"/>
</dbReference>
<dbReference type="InterPro" id="IPR045799">
    <property type="entry name" value="TBC1D23_C"/>
</dbReference>
<dbReference type="CDD" id="cd20788">
    <property type="entry name" value="TBC1D23_C-like"/>
    <property type="match status" value="1"/>
</dbReference>
<dbReference type="GO" id="GO:0099041">
    <property type="term" value="P:vesicle tethering to Golgi"/>
    <property type="evidence" value="ECO:0007669"/>
    <property type="project" value="TreeGrafter"/>
</dbReference>
<evidence type="ECO:0000256" key="4">
    <source>
        <dbReference type="ARBA" id="ARBA00023034"/>
    </source>
</evidence>
<dbReference type="Pfam" id="PF00566">
    <property type="entry name" value="RabGAP-TBC"/>
    <property type="match status" value="1"/>
</dbReference>
<sequence>MDDNTWLIELESALLDECSVNEIGQICRGRTIPESLRPDVWQVCLNVRDKLDQLSQFNEIYDLPFQSILRKDVEQFVDNLGNDDEDKVSVVSDIESILTFYCKNRNLKYETNNGWIELLLPLLSLKLIRSETYNLFESIRDTYIPKRCVKNGNVFHVFRLLILYHDPELCTILDTKRITPDQYAMSWFSSLFASTCTLPVVLLMWDLYFQQTDPFLVFFLSLTMLINARDQIIAIQNKSKEEIVKFLTVMPCALESDDVIDFCSLAQYYSTKTPQSFKTDMLQTLFGIQSSTVEGNVLSQALCLPVSVYELVENSSLESAASNPDGVRFFLVDCRPAEQYNSGHLSTAFHLDSDLMLQEPAAFQTAVQGLLRSQQHSIEVNSSAGGEHLCFLGSGRMDEDIYTHMVVASFLQKNTQYVSLLTGGYAAIHDYFGDHMVDCLEDHDPIKCLVCSKNQIQYGKNNNNNNNNSSDVNLRKSINNNNPSTSTSTTTSNANNKYDKRQSSTDLFSKLSAVMKTKSAEVKGKLFDYIANPNVGGAMHNNQYSRNESSNLNIHHASASDKNGKRYRNVAPVFSIDEDHDEPDFNTENYEIGETSQDENWDKSNEIISIQSYIKDKDVIKSFKCQEVHINGSMYDSYLIVTNTHMIVVREIENKKDKGKIIVRRPLQSIVKITAKKRHRNLITFKYGVPDGDTLIITDMDRLLIPNASEATKIISNHILKQL</sequence>
<dbReference type="PROSITE" id="PS50206">
    <property type="entry name" value="RHODANESE_3"/>
    <property type="match status" value="1"/>
</dbReference>
<feature type="transmembrane region" description="Helical" evidence="6">
    <location>
        <begin position="183"/>
        <end position="205"/>
    </location>
</feature>
<keyword evidence="4" id="KW-0333">Golgi apparatus</keyword>
<reference evidence="9" key="1">
    <citation type="journal article" date="2014" name="Insect Biochem. Mol. Biol.">
        <title>An insight into the sialome of the frog biting fly, Corethrella appendiculata.</title>
        <authorList>
            <person name="Ribeiro J.M.C."/>
            <person name="Chagas A.C."/>
            <person name="Pham V.M."/>
            <person name="Lounibos L.P."/>
            <person name="Calvo E."/>
        </authorList>
    </citation>
    <scope>NUCLEOTIDE SEQUENCE</scope>
    <source>
        <tissue evidence="9">Salivary glands</tissue>
    </source>
</reference>
<evidence type="ECO:0000256" key="5">
    <source>
        <dbReference type="SAM" id="MobiDB-lite"/>
    </source>
</evidence>
<dbReference type="SMART" id="SM00164">
    <property type="entry name" value="TBC"/>
    <property type="match status" value="1"/>
</dbReference>
<feature type="compositionally biased region" description="Low complexity" evidence="5">
    <location>
        <begin position="477"/>
        <end position="496"/>
    </location>
</feature>
<feature type="region of interest" description="Disordered" evidence="5">
    <location>
        <begin position="459"/>
        <end position="503"/>
    </location>
</feature>
<evidence type="ECO:0000256" key="3">
    <source>
        <dbReference type="ARBA" id="ARBA00022473"/>
    </source>
</evidence>
<dbReference type="Gene3D" id="1.10.472.80">
    <property type="entry name" value="Ypt/Rab-GAP domain of gyp1p, domain 3"/>
    <property type="match status" value="1"/>
</dbReference>
<dbReference type="InterPro" id="IPR000195">
    <property type="entry name" value="Rab-GAP-TBC_dom"/>
</dbReference>
<dbReference type="InterPro" id="IPR036873">
    <property type="entry name" value="Rhodanese-like_dom_sf"/>
</dbReference>
<dbReference type="InterPro" id="IPR039755">
    <property type="entry name" value="TBC1D23"/>
</dbReference>
<evidence type="ECO:0000259" key="7">
    <source>
        <dbReference type="PROSITE" id="PS50086"/>
    </source>
</evidence>
<keyword evidence="6" id="KW-0472">Membrane</keyword>